<dbReference type="OrthoDB" id="5296287at2759"/>
<proteinExistence type="predicted"/>
<sequence length="546" mass="58866">MSTAAPYAESTEEKATHLSEVETDGDRAGTSIAAQLKTWHPSRGHKSIAASLFPTFSFDKGIDPTTGGPLTKNPIKLLRGMSPMGWAMFFSGWFCWTCDGYDYFAVSLTTKELAAQFGKDTADITLAITLTLLFRSLGAVIFGLLADRYGRKWTLVINTLLICVFELGSGFANTYAQFLGIRAMFGIVMGGIWGQAAATGLENAPVHMRGFLSGVLQQGYAVGYLLAAVINLTVVQYSPYTWRSLYFIGAGFSLAAAIVRALLPESQQFILAREEAKASGVSGKAATKAFGHEIKQMLKTNWMRCIWAIMIMTGFNFFSHGSQDLYPTYLQTTKFLTAKQASKVTIISNVGAIVGGTFGGYISQYMGRRAAILMGLVWTACWIPLWILPKSFAGLAAGGFWLQSGVQGCWGIVPIYLAEISPPAFRASFGGLAYQLGNMASAGSAQIEATAGKTLKLKGITDKTGAAIPDYAAIMGILIGCVIAWMLVWTILGPDADGSHFEQAKVAFQSGAGETTTTALVEKHDREHVENLPEVRRSTDQQHTIA</sequence>
<dbReference type="AlphaFoldDB" id="A0A427XEC0"/>
<protein>
    <recommendedName>
        <fullName evidence="7">Major facilitator superfamily (MFS) profile domain-containing protein</fullName>
    </recommendedName>
</protein>
<dbReference type="InterPro" id="IPR020846">
    <property type="entry name" value="MFS_dom"/>
</dbReference>
<evidence type="ECO:0000256" key="4">
    <source>
        <dbReference type="ARBA" id="ARBA00023136"/>
    </source>
</evidence>
<feature type="transmembrane region" description="Helical" evidence="6">
    <location>
        <begin position="244"/>
        <end position="263"/>
    </location>
</feature>
<evidence type="ECO:0000313" key="8">
    <source>
        <dbReference type="EMBL" id="RSH77103.1"/>
    </source>
</evidence>
<dbReference type="InterPro" id="IPR036259">
    <property type="entry name" value="MFS_trans_sf"/>
</dbReference>
<keyword evidence="2 6" id="KW-0812">Transmembrane</keyword>
<dbReference type="CDD" id="cd17316">
    <property type="entry name" value="MFS_SV2_like"/>
    <property type="match status" value="1"/>
</dbReference>
<keyword evidence="3 6" id="KW-1133">Transmembrane helix</keyword>
<dbReference type="RefSeq" id="XP_028472250.1">
    <property type="nucleotide sequence ID" value="XM_028619381.1"/>
</dbReference>
<dbReference type="PANTHER" id="PTHR23508:SF10">
    <property type="entry name" value="CARBOXYLIC ACID TRANSPORTER PROTEIN HOMOLOG"/>
    <property type="match status" value="1"/>
</dbReference>
<reference evidence="8 9" key="1">
    <citation type="submission" date="2018-11" db="EMBL/GenBank/DDBJ databases">
        <title>Genome sequence of Apiotrichum porosum DSM 27194.</title>
        <authorList>
            <person name="Aliyu H."/>
            <person name="Gorte O."/>
            <person name="Ochsenreither K."/>
        </authorList>
    </citation>
    <scope>NUCLEOTIDE SEQUENCE [LARGE SCALE GENOMIC DNA]</scope>
    <source>
        <strain evidence="8 9">DSM 27194</strain>
    </source>
</reference>
<feature type="compositionally biased region" description="Basic and acidic residues" evidence="5">
    <location>
        <begin position="11"/>
        <end position="25"/>
    </location>
</feature>
<name>A0A427XEC0_9TREE</name>
<dbReference type="GO" id="GO:0005886">
    <property type="term" value="C:plasma membrane"/>
    <property type="evidence" value="ECO:0007669"/>
    <property type="project" value="TreeGrafter"/>
</dbReference>
<evidence type="ECO:0000313" key="9">
    <source>
        <dbReference type="Proteomes" id="UP000279236"/>
    </source>
</evidence>
<organism evidence="8 9">
    <name type="scientific">Apiotrichum porosum</name>
    <dbReference type="NCBI Taxonomy" id="105984"/>
    <lineage>
        <taxon>Eukaryota</taxon>
        <taxon>Fungi</taxon>
        <taxon>Dikarya</taxon>
        <taxon>Basidiomycota</taxon>
        <taxon>Agaricomycotina</taxon>
        <taxon>Tremellomycetes</taxon>
        <taxon>Trichosporonales</taxon>
        <taxon>Trichosporonaceae</taxon>
        <taxon>Apiotrichum</taxon>
    </lineage>
</organism>
<comment type="caution">
    <text evidence="8">The sequence shown here is derived from an EMBL/GenBank/DDBJ whole genome shotgun (WGS) entry which is preliminary data.</text>
</comment>
<dbReference type="Gene3D" id="1.20.1250.20">
    <property type="entry name" value="MFS general substrate transporter like domains"/>
    <property type="match status" value="2"/>
</dbReference>
<feature type="transmembrane region" description="Helical" evidence="6">
    <location>
        <begin position="471"/>
        <end position="492"/>
    </location>
</feature>
<dbReference type="Pfam" id="PF00083">
    <property type="entry name" value="Sugar_tr"/>
    <property type="match status" value="1"/>
</dbReference>
<feature type="transmembrane region" description="Helical" evidence="6">
    <location>
        <begin position="178"/>
        <end position="198"/>
    </location>
</feature>
<dbReference type="GO" id="GO:0015355">
    <property type="term" value="F:secondary active monocarboxylate transmembrane transporter activity"/>
    <property type="evidence" value="ECO:0007669"/>
    <property type="project" value="TreeGrafter"/>
</dbReference>
<dbReference type="GeneID" id="39588275"/>
<feature type="domain" description="Major facilitator superfamily (MFS) profile" evidence="7">
    <location>
        <begin position="88"/>
        <end position="497"/>
    </location>
</feature>
<feature type="region of interest" description="Disordered" evidence="5">
    <location>
        <begin position="1"/>
        <end position="25"/>
    </location>
</feature>
<dbReference type="PROSITE" id="PS50850">
    <property type="entry name" value="MFS"/>
    <property type="match status" value="1"/>
</dbReference>
<evidence type="ECO:0000259" key="7">
    <source>
        <dbReference type="PROSITE" id="PS50850"/>
    </source>
</evidence>
<gene>
    <name evidence="8" type="ORF">EHS24_003732</name>
</gene>
<evidence type="ECO:0000256" key="3">
    <source>
        <dbReference type="ARBA" id="ARBA00022989"/>
    </source>
</evidence>
<accession>A0A427XEC0</accession>
<dbReference type="Proteomes" id="UP000279236">
    <property type="component" value="Unassembled WGS sequence"/>
</dbReference>
<feature type="transmembrane region" description="Helical" evidence="6">
    <location>
        <begin position="302"/>
        <end position="321"/>
    </location>
</feature>
<feature type="transmembrane region" description="Helical" evidence="6">
    <location>
        <begin position="370"/>
        <end position="388"/>
    </location>
</feature>
<evidence type="ECO:0000256" key="5">
    <source>
        <dbReference type="SAM" id="MobiDB-lite"/>
    </source>
</evidence>
<dbReference type="GO" id="GO:0035879">
    <property type="term" value="P:plasma membrane lactate transport"/>
    <property type="evidence" value="ECO:0007669"/>
    <property type="project" value="TreeGrafter"/>
</dbReference>
<feature type="transmembrane region" description="Helical" evidence="6">
    <location>
        <begin position="153"/>
        <end position="172"/>
    </location>
</feature>
<evidence type="ECO:0000256" key="2">
    <source>
        <dbReference type="ARBA" id="ARBA00022692"/>
    </source>
</evidence>
<evidence type="ECO:0000256" key="6">
    <source>
        <dbReference type="SAM" id="Phobius"/>
    </source>
</evidence>
<dbReference type="EMBL" id="RSCE01000018">
    <property type="protein sequence ID" value="RSH77103.1"/>
    <property type="molecule type" value="Genomic_DNA"/>
</dbReference>
<feature type="transmembrane region" description="Helical" evidence="6">
    <location>
        <begin position="219"/>
        <end position="238"/>
    </location>
</feature>
<evidence type="ECO:0000256" key="1">
    <source>
        <dbReference type="ARBA" id="ARBA00004141"/>
    </source>
</evidence>
<dbReference type="PANTHER" id="PTHR23508">
    <property type="entry name" value="CARBOXYLIC ACID TRANSPORTER PROTEIN HOMOLOG"/>
    <property type="match status" value="1"/>
</dbReference>
<feature type="transmembrane region" description="Helical" evidence="6">
    <location>
        <begin position="86"/>
        <end position="104"/>
    </location>
</feature>
<feature type="transmembrane region" description="Helical" evidence="6">
    <location>
        <begin position="124"/>
        <end position="146"/>
    </location>
</feature>
<keyword evidence="9" id="KW-1185">Reference proteome</keyword>
<keyword evidence="4 6" id="KW-0472">Membrane</keyword>
<feature type="transmembrane region" description="Helical" evidence="6">
    <location>
        <begin position="341"/>
        <end position="363"/>
    </location>
</feature>
<dbReference type="InterPro" id="IPR005828">
    <property type="entry name" value="MFS_sugar_transport-like"/>
</dbReference>
<dbReference type="FunFam" id="1.20.1250.20:FF:000340">
    <property type="entry name" value="MFS transporter, SHS family, lactate transporter"/>
    <property type="match status" value="1"/>
</dbReference>
<dbReference type="SUPFAM" id="SSF103473">
    <property type="entry name" value="MFS general substrate transporter"/>
    <property type="match status" value="1"/>
</dbReference>
<comment type="subcellular location">
    <subcellularLocation>
        <location evidence="1">Membrane</location>
        <topology evidence="1">Multi-pass membrane protein</topology>
    </subcellularLocation>
</comment>